<gene>
    <name evidence="3" type="ORF">BacF7301_24840</name>
</gene>
<feature type="chain" id="PRO_5026119269" evidence="1">
    <location>
        <begin position="25"/>
        <end position="326"/>
    </location>
</feature>
<dbReference type="InterPro" id="IPR008979">
    <property type="entry name" value="Galactose-bd-like_sf"/>
</dbReference>
<evidence type="ECO:0000313" key="4">
    <source>
        <dbReference type="Proteomes" id="UP000501780"/>
    </source>
</evidence>
<dbReference type="Gene3D" id="2.60.40.1740">
    <property type="entry name" value="hypothetical protein (bacova_03559)"/>
    <property type="match status" value="1"/>
</dbReference>
<dbReference type="AlphaFoldDB" id="A0A6H0KVU5"/>
<evidence type="ECO:0000313" key="3">
    <source>
        <dbReference type="EMBL" id="QIU97181.1"/>
    </source>
</evidence>
<dbReference type="InterPro" id="IPR013728">
    <property type="entry name" value="BT_3987-like_N"/>
</dbReference>
<dbReference type="PROSITE" id="PS50022">
    <property type="entry name" value="FA58C_3"/>
    <property type="match status" value="1"/>
</dbReference>
<feature type="domain" description="F5/8 type C" evidence="2">
    <location>
        <begin position="236"/>
        <end position="326"/>
    </location>
</feature>
<dbReference type="EMBL" id="CP050831">
    <property type="protein sequence ID" value="QIU97181.1"/>
    <property type="molecule type" value="Genomic_DNA"/>
</dbReference>
<dbReference type="RefSeq" id="WP_167966878.1">
    <property type="nucleotide sequence ID" value="NZ_CP050831.1"/>
</dbReference>
<dbReference type="InterPro" id="IPR000421">
    <property type="entry name" value="FA58C"/>
</dbReference>
<sequence>MKRILTNHFLLICMLSLVCFCACNDDEVYDIEGNEGFVYFNELKGFPRLMDEQSVVRTFADMTGKVEAKFPVKSTMPANKTTKVRLDVNNDFVDVYNEQNNKDYLALDKKFLKIENQELTIPQGEVKSTDSLRIYIPEDNVEEIESGLYLIPIEIKETEGLPRTITSERNIYYLIANVQFQNIEFSSEWEMNGTLAKDKSQWSVRYESQNEVSGLENLIDGKTSTRITVPWKTGDYLELDLGESHSLVGLRMATWNAQYTWKNIRIFISEDGEQWENHGQATTSNSPGIYAVIKFMWPVTARYIRFVPATAPYNNNIYLSELDIYE</sequence>
<protein>
    <submittedName>
        <fullName evidence="3">DUF1735 domain-containing protein</fullName>
    </submittedName>
</protein>
<feature type="signal peptide" evidence="1">
    <location>
        <begin position="1"/>
        <end position="24"/>
    </location>
</feature>
<evidence type="ECO:0000256" key="1">
    <source>
        <dbReference type="SAM" id="SignalP"/>
    </source>
</evidence>
<dbReference type="SUPFAM" id="SSF49785">
    <property type="entry name" value="Galactose-binding domain-like"/>
    <property type="match status" value="1"/>
</dbReference>
<evidence type="ECO:0000259" key="2">
    <source>
        <dbReference type="PROSITE" id="PS50022"/>
    </source>
</evidence>
<organism evidence="3 4">
    <name type="scientific">Bacteroides faecium</name>
    <dbReference type="NCBI Taxonomy" id="2715212"/>
    <lineage>
        <taxon>Bacteria</taxon>
        <taxon>Pseudomonadati</taxon>
        <taxon>Bacteroidota</taxon>
        <taxon>Bacteroidia</taxon>
        <taxon>Bacteroidales</taxon>
        <taxon>Bacteroidaceae</taxon>
        <taxon>Bacteroides</taxon>
    </lineage>
</organism>
<keyword evidence="1" id="KW-0732">Signal</keyword>
<dbReference type="KEGG" id="bfc:BacF7301_24840"/>
<dbReference type="Pfam" id="PF08522">
    <property type="entry name" value="BT_3987-like_N"/>
    <property type="match status" value="1"/>
</dbReference>
<keyword evidence="4" id="KW-1185">Reference proteome</keyword>
<dbReference type="Pfam" id="PF00754">
    <property type="entry name" value="F5_F8_type_C"/>
    <property type="match status" value="1"/>
</dbReference>
<name>A0A6H0KVU5_9BACE</name>
<reference evidence="3 4" key="1">
    <citation type="submission" date="2020-03" db="EMBL/GenBank/DDBJ databases">
        <title>Genomic analysis of Bacteroides faecium CBA7301.</title>
        <authorList>
            <person name="Kim J."/>
            <person name="Roh S.W."/>
        </authorList>
    </citation>
    <scope>NUCLEOTIDE SEQUENCE [LARGE SCALE GENOMIC DNA]</scope>
    <source>
        <strain evidence="3 4">CBA7301</strain>
    </source>
</reference>
<dbReference type="Proteomes" id="UP000501780">
    <property type="component" value="Chromosome"/>
</dbReference>
<dbReference type="Gene3D" id="2.60.120.260">
    <property type="entry name" value="Galactose-binding domain-like"/>
    <property type="match status" value="1"/>
</dbReference>
<proteinExistence type="predicted"/>
<accession>A0A6H0KVU5</accession>